<name>A0ACB9DH56_ARCLA</name>
<reference evidence="1 2" key="2">
    <citation type="journal article" date="2022" name="Mol. Ecol. Resour.">
        <title>The genomes of chicory, endive, great burdock and yacon provide insights into Asteraceae paleo-polyploidization history and plant inulin production.</title>
        <authorList>
            <person name="Fan W."/>
            <person name="Wang S."/>
            <person name="Wang H."/>
            <person name="Wang A."/>
            <person name="Jiang F."/>
            <person name="Liu H."/>
            <person name="Zhao H."/>
            <person name="Xu D."/>
            <person name="Zhang Y."/>
        </authorList>
    </citation>
    <scope>NUCLEOTIDE SEQUENCE [LARGE SCALE GENOMIC DNA]</scope>
    <source>
        <strain evidence="2">cv. Niubang</strain>
    </source>
</reference>
<evidence type="ECO:0000313" key="1">
    <source>
        <dbReference type="EMBL" id="KAI3745601.1"/>
    </source>
</evidence>
<accession>A0ACB9DH56</accession>
<dbReference type="Proteomes" id="UP001055879">
    <property type="component" value="Linkage Group LG03"/>
</dbReference>
<organism evidence="1 2">
    <name type="scientific">Arctium lappa</name>
    <name type="common">Greater burdock</name>
    <name type="synonym">Lappa major</name>
    <dbReference type="NCBI Taxonomy" id="4217"/>
    <lineage>
        <taxon>Eukaryota</taxon>
        <taxon>Viridiplantae</taxon>
        <taxon>Streptophyta</taxon>
        <taxon>Embryophyta</taxon>
        <taxon>Tracheophyta</taxon>
        <taxon>Spermatophyta</taxon>
        <taxon>Magnoliopsida</taxon>
        <taxon>eudicotyledons</taxon>
        <taxon>Gunneridae</taxon>
        <taxon>Pentapetalae</taxon>
        <taxon>asterids</taxon>
        <taxon>campanulids</taxon>
        <taxon>Asterales</taxon>
        <taxon>Asteraceae</taxon>
        <taxon>Carduoideae</taxon>
        <taxon>Cardueae</taxon>
        <taxon>Arctiinae</taxon>
        <taxon>Arctium</taxon>
    </lineage>
</organism>
<gene>
    <name evidence="1" type="ORF">L6452_08002</name>
</gene>
<reference evidence="2" key="1">
    <citation type="journal article" date="2022" name="Mol. Ecol. Resour.">
        <title>The genomes of chicory, endive, great burdock and yacon provide insights into Asteraceae palaeo-polyploidization history and plant inulin production.</title>
        <authorList>
            <person name="Fan W."/>
            <person name="Wang S."/>
            <person name="Wang H."/>
            <person name="Wang A."/>
            <person name="Jiang F."/>
            <person name="Liu H."/>
            <person name="Zhao H."/>
            <person name="Xu D."/>
            <person name="Zhang Y."/>
        </authorList>
    </citation>
    <scope>NUCLEOTIDE SEQUENCE [LARGE SCALE GENOMIC DNA]</scope>
    <source>
        <strain evidence="2">cv. Niubang</strain>
    </source>
</reference>
<keyword evidence="2" id="KW-1185">Reference proteome</keyword>
<comment type="caution">
    <text evidence="1">The sequence shown here is derived from an EMBL/GenBank/DDBJ whole genome shotgun (WGS) entry which is preliminary data.</text>
</comment>
<evidence type="ECO:0000313" key="2">
    <source>
        <dbReference type="Proteomes" id="UP001055879"/>
    </source>
</evidence>
<dbReference type="EMBL" id="CM042049">
    <property type="protein sequence ID" value="KAI3745601.1"/>
    <property type="molecule type" value="Genomic_DNA"/>
</dbReference>
<protein>
    <submittedName>
        <fullName evidence="1">Uncharacterized protein</fullName>
    </submittedName>
</protein>
<proteinExistence type="predicted"/>
<sequence length="1498" mass="168016">MTQFVSVILGLVVESLMVPVKKHLGYLFLSTEHVRNMSARMKLLEGTFDDVKNHKDTNDINTLEIPARVPSWLEEVAKIKSDAETISSNENGCFNIKARYQMGRNAWKTTQEIERLLQEGREISWTDAQKPLGRVYTKRRASTSAPSSGGGIGDDFKSRDTTFKDALKFLEKDKKNSGCVDLLIDDGVLKRLVKLEELYMICSEGNAIRFTDANVDELVGCSKNLTALAIEFTSLPNNISFEKLERFKISLGGYFDDYIVQSWHYTFENTLRLVTDKCELLDSKMYELFDKVEVFHLQVKGVNDLGYGLAESLHHRPSSFYNLRDLDICNCADLRYLFTVGVANGLKKLERLTISSCPVLETVVDGNKGGIGVIKFQALKFLSLGELPELKSLCNAVGVIELPQLKELELNGLPKFTSIYPLATSSLSSNISERQSFFNEEAVPNLEKVRIFDMENLKEIWPCNFHSSKEANACKLKEFTITRCDSLVNLFPSNPMSLLYHLEELRVKDCGSIEVLFNIDLGCVGQTTEEVNACKLREFSVEGCNSLVNLFPSNPMSLLNHLENLIVKDCGSIEVLFNIDLGCVGQTTEEVNACMLREIRVEGCNSLVNLFPSNPMSLLNHLENLIVKDCGSIEVLFNIDLGCVGQITEEVNACMLREIRVEGCNSLVNLFPSNPMSLLNHLENLIVKDCGSIEVLFNIDLGCVGQTTEEVNACMLREIRVEGCNSLVNLFPSNPMSLLNHLENLIVKDCGSIEVLFNIDLGCVGQTTEEVNACMLREIRVEGCNSLVNLFPSNPMSLLNHLENLIVKDCGSIEVLFNIDLGCVGQTTEEVNACMLREIRVEGCNSLVNLFPSNPISLLYHLENLIVKDCGSIEVLFNIDLGCVGQTTEEVSSFLRSICVMELGNLREVWRIKGADDAGLTFSGFQAIETLEINRCKRFRNVFTPTTINFDMKALTTIGLVGCGGSERDDELVKSSQEQKINVMSNEEISEVDDTILKVAFPSYLLHTCHNLHALLIVHSNAADVFEIGSPINRELAITPHKQQPRSSFHNLTTISLWGCNKIKYLFSPLMVKLISNLKNVTIWSCDVIEEVVSSQDDEDERITQSTNTSTNLVPHLDELCLSLLPKLKRIGGGSLDTNTTTTICDQFERSLKSSITAGIRWRRRWSRDPRDVICETTNKMVVDMVVLCNHGYGLIHGSQVLDEMSKYMESSVSPLCGFMALSDSFRCSWIVGLTSPFECIVLGMESWNLLLRAHSDKEKKSVGPEEPIETGDATIISKELLTGDLKAVLVPPTSPNPVAADSIEGRSTFHQYFKLFHENYVEYAHKVYFELKHHGPQLKKVIDDQHARLREAQQKLAKVEEKQQNLENRIDRAVETHNLLEERLLNLKNLPGIHKKPLSKAEKEFKMELDRFRGLELDALRTTIEAINGRVKIHSSSPQQKRPNQRRQIPGRRKGNTEDDEISNLKSSIAKLSIVNSENTKKVKLVDSALRNRESTS</sequence>